<dbReference type="CDD" id="cd00160">
    <property type="entry name" value="RhoGEF"/>
    <property type="match status" value="1"/>
</dbReference>
<evidence type="ECO:0000256" key="1">
    <source>
        <dbReference type="ARBA" id="ARBA00022443"/>
    </source>
</evidence>
<evidence type="ECO:0000256" key="2">
    <source>
        <dbReference type="PROSITE-ProRule" id="PRU00192"/>
    </source>
</evidence>
<organism evidence="5 6">
    <name type="scientific">Heterorhabditis bacteriophora</name>
    <name type="common">Entomopathogenic nematode worm</name>
    <dbReference type="NCBI Taxonomy" id="37862"/>
    <lineage>
        <taxon>Eukaryota</taxon>
        <taxon>Metazoa</taxon>
        <taxon>Ecdysozoa</taxon>
        <taxon>Nematoda</taxon>
        <taxon>Chromadorea</taxon>
        <taxon>Rhabditida</taxon>
        <taxon>Rhabditina</taxon>
        <taxon>Rhabditomorpha</taxon>
        <taxon>Strongyloidea</taxon>
        <taxon>Heterorhabditidae</taxon>
        <taxon>Heterorhabditis</taxon>
    </lineage>
</organism>
<dbReference type="PANTHER" id="PTHR45834">
    <property type="entry name" value="RHO GUANINE NUCLEOTIDE EXCHANGE FACTOR 9-RELATED"/>
    <property type="match status" value="1"/>
</dbReference>
<feature type="domain" description="DH" evidence="4">
    <location>
        <begin position="294"/>
        <end position="413"/>
    </location>
</feature>
<evidence type="ECO:0000313" key="5">
    <source>
        <dbReference type="Proteomes" id="UP000095283"/>
    </source>
</evidence>
<dbReference type="Pfam" id="PF07653">
    <property type="entry name" value="SH3_2"/>
    <property type="match status" value="1"/>
</dbReference>
<keyword evidence="5" id="KW-1185">Reference proteome</keyword>
<dbReference type="GO" id="GO:0005829">
    <property type="term" value="C:cytosol"/>
    <property type="evidence" value="ECO:0007669"/>
    <property type="project" value="TreeGrafter"/>
</dbReference>
<dbReference type="InterPro" id="IPR000219">
    <property type="entry name" value="DH_dom"/>
</dbReference>
<dbReference type="Proteomes" id="UP000095283">
    <property type="component" value="Unplaced"/>
</dbReference>
<dbReference type="PROSITE" id="PS50002">
    <property type="entry name" value="SH3"/>
    <property type="match status" value="1"/>
</dbReference>
<dbReference type="SUPFAM" id="SSF48065">
    <property type="entry name" value="DBL homology domain (DH-domain)"/>
    <property type="match status" value="1"/>
</dbReference>
<evidence type="ECO:0000313" key="6">
    <source>
        <dbReference type="WBParaSite" id="Hba_10874"/>
    </source>
</evidence>
<dbReference type="InterPro" id="IPR035899">
    <property type="entry name" value="DBL_dom_sf"/>
</dbReference>
<name>A0A1I7X0B5_HETBA</name>
<keyword evidence="1 2" id="KW-0728">SH3 domain</keyword>
<dbReference type="GO" id="GO:0005085">
    <property type="term" value="F:guanyl-nucleotide exchange factor activity"/>
    <property type="evidence" value="ECO:0007669"/>
    <property type="project" value="InterPro"/>
</dbReference>
<dbReference type="InterPro" id="IPR036028">
    <property type="entry name" value="SH3-like_dom_sf"/>
</dbReference>
<evidence type="ECO:0000259" key="3">
    <source>
        <dbReference type="PROSITE" id="PS50002"/>
    </source>
</evidence>
<dbReference type="SUPFAM" id="SSF50044">
    <property type="entry name" value="SH3-domain"/>
    <property type="match status" value="1"/>
</dbReference>
<reference evidence="6" key="1">
    <citation type="submission" date="2016-11" db="UniProtKB">
        <authorList>
            <consortium name="WormBaseParasite"/>
        </authorList>
    </citation>
    <scope>IDENTIFICATION</scope>
</reference>
<dbReference type="Gene3D" id="1.20.900.10">
    <property type="entry name" value="Dbl homology (DH) domain"/>
    <property type="match status" value="2"/>
</dbReference>
<dbReference type="SMART" id="SM00326">
    <property type="entry name" value="SH3"/>
    <property type="match status" value="1"/>
</dbReference>
<dbReference type="Gene3D" id="2.30.30.40">
    <property type="entry name" value="SH3 Domains"/>
    <property type="match status" value="1"/>
</dbReference>
<dbReference type="PANTHER" id="PTHR45834:SF3">
    <property type="entry name" value="RHO GUANINE NUCLEOTIDE EXCHANGE FACTOR 3, ISOFORM L"/>
    <property type="match status" value="1"/>
</dbReference>
<dbReference type="AlphaFoldDB" id="A0A1I7X0B5"/>
<proteinExistence type="predicted"/>
<dbReference type="PROSITE" id="PS50010">
    <property type="entry name" value="DH_2"/>
    <property type="match status" value="1"/>
</dbReference>
<protein>
    <submittedName>
        <fullName evidence="6">DH domain-containing protein</fullName>
    </submittedName>
</protein>
<sequence>MILKGVNICPGNQTDQLFRDARNPSEIPITTCDLFLRGYDPITVAASLHLRLPFNMIRGAQLNDLCSSLGQSSKFDDAYTYYIYIYIYIHVLHQRNTLDNISAHIYFCFPIETTIHHSQLIPFVPSIMSRSAIIKSEPERIYSVKQILTQNHDLIDRGRMSMRVPRIYIRSKDDHMHQQIVVKRLGSVGADAPFSQHLVLMVAEVAVAAVLVIVLAEASWDHVAILPDELPFASGDVITILDSSSQVGLWFGSCRDSQGWFPASHVRLLSSAGSRTSSTTILGESEFPKSLRTQRANVIEELLTTERDYVRLLEDIVQGFLEQTRRRRELFSTAKIKNIFGNIQSIYIIHSKLLRDLEMALDQNSPEHTNVGAAFLRNKHSFAIYSDYCNNRPVSCAELAQLSRQPVYRQFFEATPSSHEDYTSLEAAKRAMSNVAAHINDRKRRIEALQDIARWQKNVHGWRGPDLLENNSVMLHSGEAYCRYMINGHHQWTKVAWMTAFEQRTMPYPAATAEEKRLAIATLSSMKFI</sequence>
<accession>A0A1I7X0B5</accession>
<evidence type="ECO:0000259" key="4">
    <source>
        <dbReference type="PROSITE" id="PS50010"/>
    </source>
</evidence>
<dbReference type="SMART" id="SM00325">
    <property type="entry name" value="RhoGEF"/>
    <property type="match status" value="1"/>
</dbReference>
<dbReference type="InterPro" id="IPR001452">
    <property type="entry name" value="SH3_domain"/>
</dbReference>
<dbReference type="InterPro" id="IPR053086">
    <property type="entry name" value="RhoGEF_domain"/>
</dbReference>
<feature type="domain" description="SH3" evidence="3">
    <location>
        <begin position="211"/>
        <end position="271"/>
    </location>
</feature>
<dbReference type="WBParaSite" id="Hba_10874">
    <property type="protein sequence ID" value="Hba_10874"/>
    <property type="gene ID" value="Hba_10874"/>
</dbReference>
<dbReference type="Pfam" id="PF00621">
    <property type="entry name" value="RhoGEF"/>
    <property type="match status" value="1"/>
</dbReference>